<sequence>MGHRADQNSDVRQLLNELCVRLGFCLPPHEIRRLDKSPPSDVDSFTDSVFEAEGMGDMSYTDLRRQVREVVDRHMRHWAEAEPGG</sequence>
<proteinExistence type="predicted"/>
<reference evidence="1 2" key="1">
    <citation type="submission" date="2021-03" db="EMBL/GenBank/DDBJ databases">
        <title>Whole genome shotgun sequence of Actinoplanes toevensis NBRC 105298.</title>
        <authorList>
            <person name="Komaki H."/>
            <person name="Tamura T."/>
        </authorList>
    </citation>
    <scope>NUCLEOTIDE SEQUENCE [LARGE SCALE GENOMIC DNA]</scope>
    <source>
        <strain evidence="1 2">NBRC 105298</strain>
    </source>
</reference>
<evidence type="ECO:0000313" key="2">
    <source>
        <dbReference type="Proteomes" id="UP000677082"/>
    </source>
</evidence>
<organism evidence="1 2">
    <name type="scientific">Paractinoplanes toevensis</name>
    <dbReference type="NCBI Taxonomy" id="571911"/>
    <lineage>
        <taxon>Bacteria</taxon>
        <taxon>Bacillati</taxon>
        <taxon>Actinomycetota</taxon>
        <taxon>Actinomycetes</taxon>
        <taxon>Micromonosporales</taxon>
        <taxon>Micromonosporaceae</taxon>
        <taxon>Paractinoplanes</taxon>
    </lineage>
</organism>
<dbReference type="EMBL" id="BOQN01000055">
    <property type="protein sequence ID" value="GIM92433.1"/>
    <property type="molecule type" value="Genomic_DNA"/>
</dbReference>
<keyword evidence="2" id="KW-1185">Reference proteome</keyword>
<name>A0A919W659_9ACTN</name>
<gene>
    <name evidence="1" type="ORF">Ato02nite_042260</name>
</gene>
<accession>A0A919W659</accession>
<dbReference type="Proteomes" id="UP000677082">
    <property type="component" value="Unassembled WGS sequence"/>
</dbReference>
<evidence type="ECO:0000313" key="1">
    <source>
        <dbReference type="EMBL" id="GIM92433.1"/>
    </source>
</evidence>
<dbReference type="AlphaFoldDB" id="A0A919W659"/>
<protein>
    <submittedName>
        <fullName evidence="1">Uncharacterized protein</fullName>
    </submittedName>
</protein>
<comment type="caution">
    <text evidence="1">The sequence shown here is derived from an EMBL/GenBank/DDBJ whole genome shotgun (WGS) entry which is preliminary data.</text>
</comment>